<evidence type="ECO:0000313" key="3">
    <source>
        <dbReference type="Proteomes" id="UP000230233"/>
    </source>
</evidence>
<comment type="caution">
    <text evidence="2">The sequence shown here is derived from an EMBL/GenBank/DDBJ whole genome shotgun (WGS) entry which is preliminary data.</text>
</comment>
<keyword evidence="1" id="KW-0472">Membrane</keyword>
<proteinExistence type="predicted"/>
<keyword evidence="1" id="KW-1133">Transmembrane helix</keyword>
<protein>
    <submittedName>
        <fullName evidence="2">Uncharacterized protein</fullName>
    </submittedName>
</protein>
<keyword evidence="3" id="KW-1185">Reference proteome</keyword>
<evidence type="ECO:0000256" key="1">
    <source>
        <dbReference type="SAM" id="Phobius"/>
    </source>
</evidence>
<keyword evidence="1" id="KW-0812">Transmembrane</keyword>
<evidence type="ECO:0000313" key="2">
    <source>
        <dbReference type="EMBL" id="PIC21058.1"/>
    </source>
</evidence>
<dbReference type="EMBL" id="PDUG01000006">
    <property type="protein sequence ID" value="PIC21058.1"/>
    <property type="molecule type" value="Genomic_DNA"/>
</dbReference>
<gene>
    <name evidence="2" type="primary">Cnig_chr_X.g26035</name>
    <name evidence="2" type="ORF">B9Z55_026035</name>
</gene>
<feature type="transmembrane region" description="Helical" evidence="1">
    <location>
        <begin position="20"/>
        <end position="41"/>
    </location>
</feature>
<dbReference type="Proteomes" id="UP000230233">
    <property type="component" value="Chromosome X"/>
</dbReference>
<name>A0A2G5T1I0_9PELO</name>
<organism evidence="2 3">
    <name type="scientific">Caenorhabditis nigoni</name>
    <dbReference type="NCBI Taxonomy" id="1611254"/>
    <lineage>
        <taxon>Eukaryota</taxon>
        <taxon>Metazoa</taxon>
        <taxon>Ecdysozoa</taxon>
        <taxon>Nematoda</taxon>
        <taxon>Chromadorea</taxon>
        <taxon>Rhabditida</taxon>
        <taxon>Rhabditina</taxon>
        <taxon>Rhabditomorpha</taxon>
        <taxon>Rhabditoidea</taxon>
        <taxon>Rhabditidae</taxon>
        <taxon>Peloderinae</taxon>
        <taxon>Caenorhabditis</taxon>
    </lineage>
</organism>
<sequence length="111" mass="12475">MPKILISTSTLELIFQIKQFILLFGVCFVQLSLLPIFAHIVNDVGGRQSIAPTVAEEVSFCGVLGLMEAQSGCWKPFSEKLCSIFNFFTTNARLPKREQQDSKQFLFIAEL</sequence>
<accession>A0A2G5T1I0</accession>
<reference evidence="3" key="1">
    <citation type="submission" date="2017-10" db="EMBL/GenBank/DDBJ databases">
        <title>Rapid genome shrinkage in a self-fertile nematode reveals novel sperm competition proteins.</title>
        <authorList>
            <person name="Yin D."/>
            <person name="Schwarz E.M."/>
            <person name="Thomas C.G."/>
            <person name="Felde R.L."/>
            <person name="Korf I.F."/>
            <person name="Cutter A.D."/>
            <person name="Schartner C.M."/>
            <person name="Ralston E.J."/>
            <person name="Meyer B.J."/>
            <person name="Haag E.S."/>
        </authorList>
    </citation>
    <scope>NUCLEOTIDE SEQUENCE [LARGE SCALE GENOMIC DNA]</scope>
    <source>
        <strain evidence="3">JU1422</strain>
    </source>
</reference>
<dbReference type="AlphaFoldDB" id="A0A2G5T1I0"/>